<evidence type="ECO:0000256" key="4">
    <source>
        <dbReference type="ARBA" id="ARBA00022989"/>
    </source>
</evidence>
<feature type="transmembrane region" description="Helical" evidence="7">
    <location>
        <begin position="280"/>
        <end position="301"/>
    </location>
</feature>
<feature type="transmembrane region" description="Helical" evidence="7">
    <location>
        <begin position="6"/>
        <end position="28"/>
    </location>
</feature>
<keyword evidence="3 7" id="KW-0812">Transmembrane</keyword>
<dbReference type="KEGG" id="mhev:MHEL_18050"/>
<feature type="transmembrane region" description="Helical" evidence="7">
    <location>
        <begin position="100"/>
        <end position="122"/>
    </location>
</feature>
<dbReference type="EMBL" id="AP022596">
    <property type="protein sequence ID" value="BBY63562.1"/>
    <property type="molecule type" value="Genomic_DNA"/>
</dbReference>
<evidence type="ECO:0000256" key="6">
    <source>
        <dbReference type="ARBA" id="ARBA00023136"/>
    </source>
</evidence>
<feature type="transmembrane region" description="Helical" evidence="7">
    <location>
        <begin position="134"/>
        <end position="156"/>
    </location>
</feature>
<evidence type="ECO:0000256" key="5">
    <source>
        <dbReference type="ARBA" id="ARBA00023065"/>
    </source>
</evidence>
<dbReference type="PANTHER" id="PTHR32468">
    <property type="entry name" value="CATION/H + ANTIPORTER"/>
    <property type="match status" value="1"/>
</dbReference>
<dbReference type="GO" id="GO:1902600">
    <property type="term" value="P:proton transmembrane transport"/>
    <property type="evidence" value="ECO:0007669"/>
    <property type="project" value="InterPro"/>
</dbReference>
<dbReference type="InterPro" id="IPR050794">
    <property type="entry name" value="CPA2_transporter"/>
</dbReference>
<gene>
    <name evidence="9" type="ORF">MHEL_18050</name>
</gene>
<feature type="transmembrane region" description="Helical" evidence="7">
    <location>
        <begin position="251"/>
        <end position="268"/>
    </location>
</feature>
<dbReference type="GO" id="GO:0015297">
    <property type="term" value="F:antiporter activity"/>
    <property type="evidence" value="ECO:0007669"/>
    <property type="project" value="InterPro"/>
</dbReference>
<comment type="subcellular location">
    <subcellularLocation>
        <location evidence="1">Membrane</location>
        <topology evidence="1">Multi-pass membrane protein</topology>
    </subcellularLocation>
</comment>
<keyword evidence="4 7" id="KW-1133">Transmembrane helix</keyword>
<evidence type="ECO:0000256" key="1">
    <source>
        <dbReference type="ARBA" id="ARBA00004141"/>
    </source>
</evidence>
<organism evidence="9 10">
    <name type="scientific">Mycolicibacterium helvum</name>
    <dbReference type="NCBI Taxonomy" id="1534349"/>
    <lineage>
        <taxon>Bacteria</taxon>
        <taxon>Bacillati</taxon>
        <taxon>Actinomycetota</taxon>
        <taxon>Actinomycetes</taxon>
        <taxon>Mycobacteriales</taxon>
        <taxon>Mycobacteriaceae</taxon>
        <taxon>Mycolicibacterium</taxon>
    </lineage>
</organism>
<dbReference type="GO" id="GO:0006885">
    <property type="term" value="P:regulation of pH"/>
    <property type="evidence" value="ECO:0007669"/>
    <property type="project" value="TreeGrafter"/>
</dbReference>
<keyword evidence="2" id="KW-0813">Transport</keyword>
<dbReference type="InterPro" id="IPR006153">
    <property type="entry name" value="Cation/H_exchanger_TM"/>
</dbReference>
<keyword evidence="10" id="KW-1185">Reference proteome</keyword>
<sequence length="412" mass="42350">MPLGDALQGLTILAVIVIGSMIIGNLFNRFGQPRVLGSIVAGIGVGTALAACPASVRGALIPTTSRQLLDAVGTAGLLLLMFSAGNELRRFGKLGDTSIGWRAAPCILIPITASVLAAWLFAGRLGVPDHHETYGWVFVGIALGITAVPVLVLIIKDLGIGLLPVAQVALRISVATDGFAWILVTALVVISHATAMSPRTLAVGAVLLVVVVFVIPRIVPRITSLSQGGALAGMMAVSALIGAAATQLLGFHPAIGAVIAGFSFPAALAEASSGRGFTSVVNVLWPAFFVSIAMSVPLQALHDLASWEGLWCGAVLATVAFGSKLSAGFVFGAINRWPWRSSAKLGVLLDCRGVTEIAIASVGFQARLISPFAFAMLCGLAIATTAATAPLYRALGTEVTETRETKEVAEAA</sequence>
<dbReference type="Pfam" id="PF00999">
    <property type="entry name" value="Na_H_Exchanger"/>
    <property type="match status" value="1"/>
</dbReference>
<evidence type="ECO:0000256" key="3">
    <source>
        <dbReference type="ARBA" id="ARBA00022692"/>
    </source>
</evidence>
<dbReference type="GO" id="GO:0012505">
    <property type="term" value="C:endomembrane system"/>
    <property type="evidence" value="ECO:0007669"/>
    <property type="project" value="TreeGrafter"/>
</dbReference>
<dbReference type="PANTHER" id="PTHR32468:SF84">
    <property type="entry name" value="OS05G0382200 PROTEIN"/>
    <property type="match status" value="1"/>
</dbReference>
<keyword evidence="6 7" id="KW-0472">Membrane</keyword>
<evidence type="ECO:0000313" key="10">
    <source>
        <dbReference type="Proteomes" id="UP000467148"/>
    </source>
</evidence>
<name>A0A7I7T2Q3_9MYCO</name>
<feature type="transmembrane region" description="Helical" evidence="7">
    <location>
        <begin position="168"/>
        <end position="190"/>
    </location>
</feature>
<feature type="transmembrane region" description="Helical" evidence="7">
    <location>
        <begin position="372"/>
        <end position="392"/>
    </location>
</feature>
<dbReference type="GO" id="GO:0016020">
    <property type="term" value="C:membrane"/>
    <property type="evidence" value="ECO:0007669"/>
    <property type="project" value="UniProtKB-SubCell"/>
</dbReference>
<evidence type="ECO:0000313" key="9">
    <source>
        <dbReference type="EMBL" id="BBY63562.1"/>
    </source>
</evidence>
<proteinExistence type="predicted"/>
<feature type="transmembrane region" description="Helical" evidence="7">
    <location>
        <begin position="35"/>
        <end position="56"/>
    </location>
</feature>
<dbReference type="RefSeq" id="WP_163747211.1">
    <property type="nucleotide sequence ID" value="NZ_AP022596.1"/>
</dbReference>
<evidence type="ECO:0000259" key="8">
    <source>
        <dbReference type="Pfam" id="PF00999"/>
    </source>
</evidence>
<dbReference type="AlphaFoldDB" id="A0A7I7T2Q3"/>
<feature type="transmembrane region" description="Helical" evidence="7">
    <location>
        <begin position="228"/>
        <end position="245"/>
    </location>
</feature>
<dbReference type="Proteomes" id="UP000467148">
    <property type="component" value="Chromosome"/>
</dbReference>
<dbReference type="Gene3D" id="1.20.1530.20">
    <property type="match status" value="1"/>
</dbReference>
<feature type="domain" description="Cation/H+ exchanger transmembrane" evidence="8">
    <location>
        <begin position="21"/>
        <end position="386"/>
    </location>
</feature>
<evidence type="ECO:0000256" key="2">
    <source>
        <dbReference type="ARBA" id="ARBA00022448"/>
    </source>
</evidence>
<evidence type="ECO:0000256" key="7">
    <source>
        <dbReference type="SAM" id="Phobius"/>
    </source>
</evidence>
<protein>
    <submittedName>
        <fullName evidence="9">Sodium:proton antiporter</fullName>
    </submittedName>
</protein>
<keyword evidence="5" id="KW-0406">Ion transport</keyword>
<feature type="transmembrane region" description="Helical" evidence="7">
    <location>
        <begin position="68"/>
        <end position="88"/>
    </location>
</feature>
<accession>A0A7I7T2Q3</accession>
<feature type="transmembrane region" description="Helical" evidence="7">
    <location>
        <begin position="313"/>
        <end position="334"/>
    </location>
</feature>
<dbReference type="InterPro" id="IPR038770">
    <property type="entry name" value="Na+/solute_symporter_sf"/>
</dbReference>
<feature type="transmembrane region" description="Helical" evidence="7">
    <location>
        <begin position="196"/>
        <end position="216"/>
    </location>
</feature>
<reference evidence="9 10" key="1">
    <citation type="journal article" date="2019" name="Emerg. Microbes Infect.">
        <title>Comprehensive subspecies identification of 175 nontuberculous mycobacteria species based on 7547 genomic profiles.</title>
        <authorList>
            <person name="Matsumoto Y."/>
            <person name="Kinjo T."/>
            <person name="Motooka D."/>
            <person name="Nabeya D."/>
            <person name="Jung N."/>
            <person name="Uechi K."/>
            <person name="Horii T."/>
            <person name="Iida T."/>
            <person name="Fujita J."/>
            <person name="Nakamura S."/>
        </authorList>
    </citation>
    <scope>NUCLEOTIDE SEQUENCE [LARGE SCALE GENOMIC DNA]</scope>
    <source>
        <strain evidence="9 10">JCM 30396</strain>
    </source>
</reference>